<dbReference type="KEGG" id="gbn:GEOBRER4_33450"/>
<accession>A0A6S6MAU7</accession>
<sequence length="86" mass="9737">MDEEMLLHSTELEVNGETFSINIFCSSAGRFFAKTCLGEDDYIITDGSSLPETLQKHENLLPLAIGTRELTQSYLGYPRRPRGRRV</sequence>
<evidence type="ECO:0000313" key="1">
    <source>
        <dbReference type="EMBL" id="BCG48595.1"/>
    </source>
</evidence>
<keyword evidence="2" id="KW-1185">Reference proteome</keyword>
<reference evidence="1 2" key="1">
    <citation type="submission" date="2020-06" db="EMBL/GenBank/DDBJ databases">
        <title>Interaction of electrochemicaly active bacteria, Geobacter bremensis R4 on different carbon anode.</title>
        <authorList>
            <person name="Meng L."/>
            <person name="Yoshida N."/>
        </authorList>
    </citation>
    <scope>NUCLEOTIDE SEQUENCE [LARGE SCALE GENOMIC DNA]</scope>
    <source>
        <strain evidence="1 2">R4</strain>
    </source>
</reference>
<name>A0A6S6MAU7_9BACT</name>
<dbReference type="RefSeq" id="WP_226377819.1">
    <property type="nucleotide sequence ID" value="NZ_AP023213.1"/>
</dbReference>
<dbReference type="AlphaFoldDB" id="A0A6S6MAU7"/>
<dbReference type="Proteomes" id="UP000515472">
    <property type="component" value="Chromosome"/>
</dbReference>
<protein>
    <submittedName>
        <fullName evidence="1">Uncharacterized protein</fullName>
    </submittedName>
</protein>
<evidence type="ECO:0000313" key="2">
    <source>
        <dbReference type="Proteomes" id="UP000515472"/>
    </source>
</evidence>
<organism evidence="1 2">
    <name type="scientific">Citrifermentans bremense</name>
    <dbReference type="NCBI Taxonomy" id="60035"/>
    <lineage>
        <taxon>Bacteria</taxon>
        <taxon>Pseudomonadati</taxon>
        <taxon>Thermodesulfobacteriota</taxon>
        <taxon>Desulfuromonadia</taxon>
        <taxon>Geobacterales</taxon>
        <taxon>Geobacteraceae</taxon>
        <taxon>Citrifermentans</taxon>
    </lineage>
</organism>
<gene>
    <name evidence="1" type="ORF">GEOBRER4_33450</name>
</gene>
<dbReference type="EMBL" id="AP023213">
    <property type="protein sequence ID" value="BCG48595.1"/>
    <property type="molecule type" value="Genomic_DNA"/>
</dbReference>
<proteinExistence type="predicted"/>